<evidence type="ECO:0000313" key="1">
    <source>
        <dbReference type="EMBL" id="GFU03414.1"/>
    </source>
</evidence>
<dbReference type="AlphaFoldDB" id="A0A8X6Q6U1"/>
<proteinExistence type="predicted"/>
<organism evidence="1 2">
    <name type="scientific">Nephila pilipes</name>
    <name type="common">Giant wood spider</name>
    <name type="synonym">Nephila maculata</name>
    <dbReference type="NCBI Taxonomy" id="299642"/>
    <lineage>
        <taxon>Eukaryota</taxon>
        <taxon>Metazoa</taxon>
        <taxon>Ecdysozoa</taxon>
        <taxon>Arthropoda</taxon>
        <taxon>Chelicerata</taxon>
        <taxon>Arachnida</taxon>
        <taxon>Araneae</taxon>
        <taxon>Araneomorphae</taxon>
        <taxon>Entelegynae</taxon>
        <taxon>Araneoidea</taxon>
        <taxon>Nephilidae</taxon>
        <taxon>Nephila</taxon>
    </lineage>
</organism>
<gene>
    <name evidence="1" type="ORF">NPIL_388251</name>
</gene>
<keyword evidence="2" id="KW-1185">Reference proteome</keyword>
<dbReference type="Proteomes" id="UP000887013">
    <property type="component" value="Unassembled WGS sequence"/>
</dbReference>
<dbReference type="EMBL" id="BMAW01076847">
    <property type="protein sequence ID" value="GFU03414.1"/>
    <property type="molecule type" value="Genomic_DNA"/>
</dbReference>
<name>A0A8X6Q6U1_NEPPI</name>
<protein>
    <submittedName>
        <fullName evidence="1">Uncharacterized protein</fullName>
    </submittedName>
</protein>
<evidence type="ECO:0000313" key="2">
    <source>
        <dbReference type="Proteomes" id="UP000887013"/>
    </source>
</evidence>
<comment type="caution">
    <text evidence="1">The sequence shown here is derived from an EMBL/GenBank/DDBJ whole genome shotgun (WGS) entry which is preliminary data.</text>
</comment>
<accession>A0A8X6Q6U1</accession>
<sequence>MILFQLTERKKGSEKNDPTHSVLNMYHRGQDPMWGSRRKYKIRERCVTILRIQQRPGLKRGVDHSSAQRNITTLQKFRHPYLSTSVPESMNPCKTIIRKTQKPGWATHRRNCPAGAAAVIAPPPPRLTELRLMVRKRE</sequence>
<reference evidence="1" key="1">
    <citation type="submission" date="2020-08" db="EMBL/GenBank/DDBJ databases">
        <title>Multicomponent nature underlies the extraordinary mechanical properties of spider dragline silk.</title>
        <authorList>
            <person name="Kono N."/>
            <person name="Nakamura H."/>
            <person name="Mori M."/>
            <person name="Yoshida Y."/>
            <person name="Ohtoshi R."/>
            <person name="Malay A.D."/>
            <person name="Moran D.A.P."/>
            <person name="Tomita M."/>
            <person name="Numata K."/>
            <person name="Arakawa K."/>
        </authorList>
    </citation>
    <scope>NUCLEOTIDE SEQUENCE</scope>
</reference>